<dbReference type="AlphaFoldDB" id="W7X351"/>
<dbReference type="InParanoid" id="W7X351"/>
<keyword evidence="2" id="KW-1185">Reference proteome</keyword>
<evidence type="ECO:0000313" key="1">
    <source>
        <dbReference type="EMBL" id="EWS71872.1"/>
    </source>
</evidence>
<dbReference type="KEGG" id="tet:TTHERM_000300549"/>
<protein>
    <submittedName>
        <fullName evidence="1">Uncharacterized protein</fullName>
    </submittedName>
</protein>
<evidence type="ECO:0000313" key="2">
    <source>
        <dbReference type="Proteomes" id="UP000009168"/>
    </source>
</evidence>
<dbReference type="GeneID" id="24438295"/>
<dbReference type="EMBL" id="GG662449">
    <property type="protein sequence ID" value="EWS71872.1"/>
    <property type="molecule type" value="Genomic_DNA"/>
</dbReference>
<name>W7X351_TETTS</name>
<reference evidence="2" key="1">
    <citation type="journal article" date="2006" name="PLoS Biol.">
        <title>Macronuclear genome sequence of the ciliate Tetrahymena thermophila, a model eukaryote.</title>
        <authorList>
            <person name="Eisen J.A."/>
            <person name="Coyne R.S."/>
            <person name="Wu M."/>
            <person name="Wu D."/>
            <person name="Thiagarajan M."/>
            <person name="Wortman J.R."/>
            <person name="Badger J.H."/>
            <person name="Ren Q."/>
            <person name="Amedeo P."/>
            <person name="Jones K.M."/>
            <person name="Tallon L.J."/>
            <person name="Delcher A.L."/>
            <person name="Salzberg S.L."/>
            <person name="Silva J.C."/>
            <person name="Haas B.J."/>
            <person name="Majoros W.H."/>
            <person name="Farzad M."/>
            <person name="Carlton J.M."/>
            <person name="Smith R.K. Jr."/>
            <person name="Garg J."/>
            <person name="Pearlman R.E."/>
            <person name="Karrer K.M."/>
            <person name="Sun L."/>
            <person name="Manning G."/>
            <person name="Elde N.C."/>
            <person name="Turkewitz A.P."/>
            <person name="Asai D.J."/>
            <person name="Wilkes D.E."/>
            <person name="Wang Y."/>
            <person name="Cai H."/>
            <person name="Collins K."/>
            <person name="Stewart B.A."/>
            <person name="Lee S.R."/>
            <person name="Wilamowska K."/>
            <person name="Weinberg Z."/>
            <person name="Ruzzo W.L."/>
            <person name="Wloga D."/>
            <person name="Gaertig J."/>
            <person name="Frankel J."/>
            <person name="Tsao C.-C."/>
            <person name="Gorovsky M.A."/>
            <person name="Keeling P.J."/>
            <person name="Waller R.F."/>
            <person name="Patron N.J."/>
            <person name="Cherry J.M."/>
            <person name="Stover N.A."/>
            <person name="Krieger C.J."/>
            <person name="del Toro C."/>
            <person name="Ryder H.F."/>
            <person name="Williamson S.C."/>
            <person name="Barbeau R.A."/>
            <person name="Hamilton E.P."/>
            <person name="Orias E."/>
        </authorList>
    </citation>
    <scope>NUCLEOTIDE SEQUENCE [LARGE SCALE GENOMIC DNA]</scope>
    <source>
        <strain evidence="2">SB210</strain>
    </source>
</reference>
<dbReference type="Proteomes" id="UP000009168">
    <property type="component" value="Unassembled WGS sequence"/>
</dbReference>
<gene>
    <name evidence="1" type="ORF">TTHERM_000300549</name>
</gene>
<proteinExistence type="predicted"/>
<accession>W7X351</accession>
<dbReference type="RefSeq" id="XP_012655616.1">
    <property type="nucleotide sequence ID" value="XM_012800162.1"/>
</dbReference>
<sequence length="199" mass="24223">MLVSTINQFLKFSYVYLLFVSRFQNCLLEDTVFNQSSLDYFKIYQKMGFYCLFVQGYLHKFQMNSMYQIFMKSLVLIFIHLPQGCYEILRDDFLSCILILSIMAIAQLKLRFQLNFSLLICLQTQILTLKFNKMILQSRTLCLYLVSRHHQSHNQNILSQRWIQFYHIYQYIFFNSTPFKYELQEQKQVSKFPFFQYCF</sequence>
<organism evidence="1 2">
    <name type="scientific">Tetrahymena thermophila (strain SB210)</name>
    <dbReference type="NCBI Taxonomy" id="312017"/>
    <lineage>
        <taxon>Eukaryota</taxon>
        <taxon>Sar</taxon>
        <taxon>Alveolata</taxon>
        <taxon>Ciliophora</taxon>
        <taxon>Intramacronucleata</taxon>
        <taxon>Oligohymenophorea</taxon>
        <taxon>Hymenostomatida</taxon>
        <taxon>Tetrahymenina</taxon>
        <taxon>Tetrahymenidae</taxon>
        <taxon>Tetrahymena</taxon>
    </lineage>
</organism>